<evidence type="ECO:0008006" key="3">
    <source>
        <dbReference type="Google" id="ProtNLM"/>
    </source>
</evidence>
<dbReference type="Proteomes" id="UP000292052">
    <property type="component" value="Unassembled WGS sequence"/>
</dbReference>
<dbReference type="InterPro" id="IPR036397">
    <property type="entry name" value="RNaseH_sf"/>
</dbReference>
<dbReference type="EMBL" id="QDEB01105481">
    <property type="protein sequence ID" value="RZC05004.1"/>
    <property type="molecule type" value="Genomic_DNA"/>
</dbReference>
<dbReference type="OrthoDB" id="6766291at2759"/>
<gene>
    <name evidence="1" type="ORF">BDFB_014612</name>
</gene>
<feature type="non-terminal residue" evidence="1">
    <location>
        <position position="1"/>
    </location>
</feature>
<evidence type="ECO:0000313" key="1">
    <source>
        <dbReference type="EMBL" id="RZC05004.1"/>
    </source>
</evidence>
<proteinExistence type="predicted"/>
<reference evidence="1 2" key="1">
    <citation type="submission" date="2017-03" db="EMBL/GenBank/DDBJ databases">
        <title>Genome of the blue death feigning beetle - Asbolus verrucosus.</title>
        <authorList>
            <person name="Rider S.D."/>
        </authorList>
    </citation>
    <scope>NUCLEOTIDE SEQUENCE [LARGE SCALE GENOMIC DNA]</scope>
    <source>
        <strain evidence="1">Butters</strain>
        <tissue evidence="1">Head and leg muscle</tissue>
    </source>
</reference>
<accession>A0A482VFS7</accession>
<comment type="caution">
    <text evidence="1">The sequence shown here is derived from an EMBL/GenBank/DDBJ whole genome shotgun (WGS) entry which is preliminary data.</text>
</comment>
<dbReference type="PANTHER" id="PTHR47326:SF1">
    <property type="entry name" value="HTH PSQ-TYPE DOMAIN-CONTAINING PROTEIN"/>
    <property type="match status" value="1"/>
</dbReference>
<sequence length="143" mass="16815">LTVFLGNINAVRYGEEILTLFFNEFHDDELIFEYFQQDRGMCHTTGTTIDSLREFYEHRIISRNTENNWPPCDVTPCDFFVWPYLKNSVYKISMDNLKQLQDRIRNKITEINNIAGLLQNLVNGVKRTQICLQKGGAHFQHLL</sequence>
<dbReference type="GO" id="GO:0003676">
    <property type="term" value="F:nucleic acid binding"/>
    <property type="evidence" value="ECO:0007669"/>
    <property type="project" value="InterPro"/>
</dbReference>
<dbReference type="AlphaFoldDB" id="A0A482VFS7"/>
<keyword evidence="2" id="KW-1185">Reference proteome</keyword>
<organism evidence="1 2">
    <name type="scientific">Asbolus verrucosus</name>
    <name type="common">Desert ironclad beetle</name>
    <dbReference type="NCBI Taxonomy" id="1661398"/>
    <lineage>
        <taxon>Eukaryota</taxon>
        <taxon>Metazoa</taxon>
        <taxon>Ecdysozoa</taxon>
        <taxon>Arthropoda</taxon>
        <taxon>Hexapoda</taxon>
        <taxon>Insecta</taxon>
        <taxon>Pterygota</taxon>
        <taxon>Neoptera</taxon>
        <taxon>Endopterygota</taxon>
        <taxon>Coleoptera</taxon>
        <taxon>Polyphaga</taxon>
        <taxon>Cucujiformia</taxon>
        <taxon>Tenebrionidae</taxon>
        <taxon>Pimeliinae</taxon>
        <taxon>Asbolus</taxon>
    </lineage>
</organism>
<dbReference type="Gene3D" id="3.30.420.10">
    <property type="entry name" value="Ribonuclease H-like superfamily/Ribonuclease H"/>
    <property type="match status" value="1"/>
</dbReference>
<protein>
    <recommendedName>
        <fullName evidence="3">DDE 3 domain containing protein</fullName>
    </recommendedName>
</protein>
<evidence type="ECO:0000313" key="2">
    <source>
        <dbReference type="Proteomes" id="UP000292052"/>
    </source>
</evidence>
<dbReference type="STRING" id="1661398.A0A482VFS7"/>
<name>A0A482VFS7_ASBVE</name>
<dbReference type="PANTHER" id="PTHR47326">
    <property type="entry name" value="TRANSPOSABLE ELEMENT TC3 TRANSPOSASE-LIKE PROTEIN"/>
    <property type="match status" value="1"/>
</dbReference>